<dbReference type="EMBL" id="JTCM02000060">
    <property type="protein sequence ID" value="NEU75132.1"/>
    <property type="molecule type" value="Genomic_DNA"/>
</dbReference>
<evidence type="ECO:0000313" key="2">
    <source>
        <dbReference type="Proteomes" id="UP000031549"/>
    </source>
</evidence>
<organism evidence="1 2">
    <name type="scientific">Hassallia byssoidea VB512170</name>
    <dbReference type="NCBI Taxonomy" id="1304833"/>
    <lineage>
        <taxon>Bacteria</taxon>
        <taxon>Bacillati</taxon>
        <taxon>Cyanobacteriota</taxon>
        <taxon>Cyanophyceae</taxon>
        <taxon>Nostocales</taxon>
        <taxon>Tolypothrichaceae</taxon>
        <taxon>Hassallia</taxon>
    </lineage>
</organism>
<protein>
    <submittedName>
        <fullName evidence="1">Uncharacterized protein</fullName>
    </submittedName>
</protein>
<dbReference type="Proteomes" id="UP000031549">
    <property type="component" value="Unassembled WGS sequence"/>
</dbReference>
<evidence type="ECO:0000313" key="1">
    <source>
        <dbReference type="EMBL" id="NEU75132.1"/>
    </source>
</evidence>
<proteinExistence type="predicted"/>
<dbReference type="AlphaFoldDB" id="A0A846HCK1"/>
<reference evidence="1 2" key="1">
    <citation type="journal article" date="2015" name="Genome Announc.">
        <title>Draft Genome Sequence of Cyanobacterium Hassallia byssoidea Strain VB512170, Isolated from Monuments in India.</title>
        <authorList>
            <person name="Singh D."/>
            <person name="Chandrababunaidu M.M."/>
            <person name="Panda A."/>
            <person name="Sen D."/>
            <person name="Bhattacharyya S."/>
            <person name="Adhikary S.P."/>
            <person name="Tripathy S."/>
        </authorList>
    </citation>
    <scope>NUCLEOTIDE SEQUENCE [LARGE SCALE GENOMIC DNA]</scope>
    <source>
        <strain evidence="1 2">VB512170</strain>
    </source>
</reference>
<sequence length="135" mass="15807">MYKRQNSVERTRALIDALTIEVEVRKANKNQQDIFHLQLLQRKSRIFAVIDFNRGDRPLKSKSVLKAYCALFVGTYSQSIGIKISFQYGNRRFDDNLLLQRRASLLPKKDEKRSPRGFSTRGSFMCERPCAVYER</sequence>
<comment type="caution">
    <text evidence="1">The sequence shown here is derived from an EMBL/GenBank/DDBJ whole genome shotgun (WGS) entry which is preliminary data.</text>
</comment>
<keyword evidence="2" id="KW-1185">Reference proteome</keyword>
<gene>
    <name evidence="1" type="ORF">PI95_021870</name>
</gene>
<dbReference type="RefSeq" id="WP_039753575.1">
    <property type="nucleotide sequence ID" value="NZ_JTCM02000060.1"/>
</dbReference>
<accession>A0A846HCK1</accession>
<name>A0A846HCK1_9CYAN</name>